<feature type="region of interest" description="Disordered" evidence="1">
    <location>
        <begin position="85"/>
        <end position="107"/>
    </location>
</feature>
<dbReference type="EMBL" id="CP126213">
    <property type="protein sequence ID" value="WIA15362.1"/>
    <property type="molecule type" value="Genomic_DNA"/>
</dbReference>
<feature type="compositionally biased region" description="Low complexity" evidence="1">
    <location>
        <begin position="89"/>
        <end position="107"/>
    </location>
</feature>
<feature type="region of interest" description="Disordered" evidence="1">
    <location>
        <begin position="355"/>
        <end position="376"/>
    </location>
</feature>
<name>A0ABY8U4H0_TETOB</name>
<evidence type="ECO:0000313" key="2">
    <source>
        <dbReference type="EMBL" id="WIA15362.1"/>
    </source>
</evidence>
<keyword evidence="3" id="KW-1185">Reference proteome</keyword>
<evidence type="ECO:0000256" key="1">
    <source>
        <dbReference type="SAM" id="MobiDB-lite"/>
    </source>
</evidence>
<protein>
    <submittedName>
        <fullName evidence="2">Uncharacterized protein</fullName>
    </submittedName>
</protein>
<organism evidence="2 3">
    <name type="scientific">Tetradesmus obliquus</name>
    <name type="common">Green alga</name>
    <name type="synonym">Acutodesmus obliquus</name>
    <dbReference type="NCBI Taxonomy" id="3088"/>
    <lineage>
        <taxon>Eukaryota</taxon>
        <taxon>Viridiplantae</taxon>
        <taxon>Chlorophyta</taxon>
        <taxon>core chlorophytes</taxon>
        <taxon>Chlorophyceae</taxon>
        <taxon>CS clade</taxon>
        <taxon>Sphaeropleales</taxon>
        <taxon>Scenedesmaceae</taxon>
        <taxon>Tetradesmus</taxon>
    </lineage>
</organism>
<dbReference type="Proteomes" id="UP001244341">
    <property type="component" value="Chromosome 6b"/>
</dbReference>
<reference evidence="2 3" key="1">
    <citation type="submission" date="2023-05" db="EMBL/GenBank/DDBJ databases">
        <title>A 100% complete, gapless, phased diploid assembly of the Scenedesmus obliquus UTEX 3031 genome.</title>
        <authorList>
            <person name="Biondi T.C."/>
            <person name="Hanschen E.R."/>
            <person name="Kwon T."/>
            <person name="Eng W."/>
            <person name="Kruse C.P.S."/>
            <person name="Koehler S.I."/>
            <person name="Kunde Y."/>
            <person name="Gleasner C.D."/>
            <person name="You Mak K.T."/>
            <person name="Polle J."/>
            <person name="Hovde B.T."/>
            <person name="Starkenburg S.R."/>
        </authorList>
    </citation>
    <scope>NUCLEOTIDE SEQUENCE [LARGE SCALE GENOMIC DNA]</scope>
    <source>
        <strain evidence="2 3">DOE0152z</strain>
    </source>
</reference>
<gene>
    <name evidence="2" type="ORF">OEZ85_002026</name>
</gene>
<proteinExistence type="predicted"/>
<sequence length="506" mass="50242">MSGKLYMLTPISSPMVTRPTSPTAGEAAGATAASFEESAGMLSGSSLGTSRFAKLGRAVTSSTASGELPTNADCSPFAIAAMQPARTGSPEAAASSPAGNHSSSSAAQQQVRWRSPPCCSSCGAAKADGGCCSGCGGRFCKACMLPECSSSRMDGVPDAAAASAKAASPAAGRSGLGGSCSNCSSLCNACKPIICSFCELSSGTAAAGRMCEACAGTCDCCKRPACDPCAASFAACASCGFATCEACSLQMRMGREGVARGAAAAAGANGAGCWCAPPLRSASNVRHVSSQRYQLSQLHPSVLASSMQAAGLRDPEDYEDDENDNSYDDFEYNFEFNPATSSSVMNAAAAFDALARGGGGSSGPDKQQRQDMQQQLDADVLSAHHRHWAGAASGSDRLAGLDAKSLGAVLGAIGSLSGSLSGAYGLASPGSSHSSGSHMLQGSYQGSFAAAAAAAAAASSGSSAAYYHQHQQQQQQQRAAGGTGAAAVVAAAAAAGLGAQREVRCV</sequence>
<evidence type="ECO:0000313" key="3">
    <source>
        <dbReference type="Proteomes" id="UP001244341"/>
    </source>
</evidence>
<accession>A0ABY8U4H0</accession>